<sequence length="80" mass="9068">MAIWINAICIDQEDVQDKYSQISLMGEIFSHIHTVYAWISNGGGTTAREFNFLKVVTCPKTCLQGPRLSILQVFITPLFF</sequence>
<evidence type="ECO:0000313" key="2">
    <source>
        <dbReference type="EMBL" id="KAF2192963.1"/>
    </source>
</evidence>
<dbReference type="AlphaFoldDB" id="A0A6A6EPK5"/>
<evidence type="ECO:0000259" key="1">
    <source>
        <dbReference type="Pfam" id="PF06985"/>
    </source>
</evidence>
<dbReference type="Proteomes" id="UP000800200">
    <property type="component" value="Unassembled WGS sequence"/>
</dbReference>
<protein>
    <recommendedName>
        <fullName evidence="1">Heterokaryon incompatibility domain-containing protein</fullName>
    </recommendedName>
</protein>
<dbReference type="EMBL" id="ML994614">
    <property type="protein sequence ID" value="KAF2192963.1"/>
    <property type="molecule type" value="Genomic_DNA"/>
</dbReference>
<evidence type="ECO:0000313" key="3">
    <source>
        <dbReference type="Proteomes" id="UP000800200"/>
    </source>
</evidence>
<name>A0A6A6EPK5_9PEZI</name>
<feature type="domain" description="Heterokaryon incompatibility" evidence="1">
    <location>
        <begin position="3"/>
        <end position="46"/>
    </location>
</feature>
<accession>A0A6A6EPK5</accession>
<dbReference type="InterPro" id="IPR052895">
    <property type="entry name" value="HetReg/Transcr_Mod"/>
</dbReference>
<dbReference type="Pfam" id="PF06985">
    <property type="entry name" value="HET"/>
    <property type="match status" value="1"/>
</dbReference>
<organism evidence="2 3">
    <name type="scientific">Zopfia rhizophila CBS 207.26</name>
    <dbReference type="NCBI Taxonomy" id="1314779"/>
    <lineage>
        <taxon>Eukaryota</taxon>
        <taxon>Fungi</taxon>
        <taxon>Dikarya</taxon>
        <taxon>Ascomycota</taxon>
        <taxon>Pezizomycotina</taxon>
        <taxon>Dothideomycetes</taxon>
        <taxon>Dothideomycetes incertae sedis</taxon>
        <taxon>Zopfiaceae</taxon>
        <taxon>Zopfia</taxon>
    </lineage>
</organism>
<dbReference type="OrthoDB" id="5386682at2759"/>
<keyword evidence="3" id="KW-1185">Reference proteome</keyword>
<proteinExistence type="predicted"/>
<reference evidence="2" key="1">
    <citation type="journal article" date="2020" name="Stud. Mycol.">
        <title>101 Dothideomycetes genomes: a test case for predicting lifestyles and emergence of pathogens.</title>
        <authorList>
            <person name="Haridas S."/>
            <person name="Albert R."/>
            <person name="Binder M."/>
            <person name="Bloem J."/>
            <person name="Labutti K."/>
            <person name="Salamov A."/>
            <person name="Andreopoulos B."/>
            <person name="Baker S."/>
            <person name="Barry K."/>
            <person name="Bills G."/>
            <person name="Bluhm B."/>
            <person name="Cannon C."/>
            <person name="Castanera R."/>
            <person name="Culley D."/>
            <person name="Daum C."/>
            <person name="Ezra D."/>
            <person name="Gonzalez J."/>
            <person name="Henrissat B."/>
            <person name="Kuo A."/>
            <person name="Liang C."/>
            <person name="Lipzen A."/>
            <person name="Lutzoni F."/>
            <person name="Magnuson J."/>
            <person name="Mondo S."/>
            <person name="Nolan M."/>
            <person name="Ohm R."/>
            <person name="Pangilinan J."/>
            <person name="Park H.-J."/>
            <person name="Ramirez L."/>
            <person name="Alfaro M."/>
            <person name="Sun H."/>
            <person name="Tritt A."/>
            <person name="Yoshinaga Y."/>
            <person name="Zwiers L.-H."/>
            <person name="Turgeon B."/>
            <person name="Goodwin S."/>
            <person name="Spatafora J."/>
            <person name="Crous P."/>
            <person name="Grigoriev I."/>
        </authorList>
    </citation>
    <scope>NUCLEOTIDE SEQUENCE</scope>
    <source>
        <strain evidence="2">CBS 207.26</strain>
    </source>
</reference>
<dbReference type="PANTHER" id="PTHR24148:SF64">
    <property type="entry name" value="HETEROKARYON INCOMPATIBILITY DOMAIN-CONTAINING PROTEIN"/>
    <property type="match status" value="1"/>
</dbReference>
<dbReference type="InterPro" id="IPR010730">
    <property type="entry name" value="HET"/>
</dbReference>
<gene>
    <name evidence="2" type="ORF">K469DRAFT_281130</name>
</gene>
<dbReference type="PANTHER" id="PTHR24148">
    <property type="entry name" value="ANKYRIN REPEAT DOMAIN-CONTAINING PROTEIN 39 HOMOLOG-RELATED"/>
    <property type="match status" value="1"/>
</dbReference>